<dbReference type="AlphaFoldDB" id="J7GY87"/>
<keyword evidence="5 12" id="KW-0812">Transmembrane</keyword>
<dbReference type="Pfam" id="PF00999">
    <property type="entry name" value="Na_H_Exchanger"/>
    <property type="match status" value="1"/>
</dbReference>
<evidence type="ECO:0000256" key="2">
    <source>
        <dbReference type="ARBA" id="ARBA00005551"/>
    </source>
</evidence>
<dbReference type="PANTHER" id="PTHR43562:SF3">
    <property type="entry name" value="SODIUM ION_PROTON EXCHANGER (EUROFUNG)"/>
    <property type="match status" value="1"/>
</dbReference>
<keyword evidence="10" id="KW-0739">Sodium transport</keyword>
<evidence type="ECO:0000256" key="3">
    <source>
        <dbReference type="ARBA" id="ARBA00022448"/>
    </source>
</evidence>
<feature type="transmembrane region" description="Helical" evidence="12">
    <location>
        <begin position="329"/>
        <end position="350"/>
    </location>
</feature>
<feature type="domain" description="Cation/H+ exchanger transmembrane" evidence="13">
    <location>
        <begin position="29"/>
        <end position="414"/>
    </location>
</feature>
<keyword evidence="3" id="KW-0813">Transport</keyword>
<proteinExistence type="inferred from homology"/>
<feature type="transmembrane region" description="Helical" evidence="12">
    <location>
        <begin position="148"/>
        <end position="170"/>
    </location>
</feature>
<feature type="transmembrane region" description="Helical" evidence="12">
    <location>
        <begin position="182"/>
        <end position="205"/>
    </location>
</feature>
<reference evidence="14" key="1">
    <citation type="journal article" date="2012" name="J. Am. Chem. Soc.">
        <title>Flavoenzyme-catalyzed atropo-selective n,c-bipyrrole homocoupling in marinopyrrole biosynthesis.</title>
        <authorList>
            <person name="Yamanaka K."/>
            <person name="Ryan K.S."/>
            <person name="Gulder T.A."/>
            <person name="Hughes C.C."/>
            <person name="Moore B.S."/>
        </authorList>
    </citation>
    <scope>NUCLEOTIDE SEQUENCE</scope>
    <source>
        <strain evidence="14">CNQ-418</strain>
    </source>
</reference>
<dbReference type="Gene3D" id="1.20.1530.20">
    <property type="match status" value="1"/>
</dbReference>
<keyword evidence="4" id="KW-0050">Antiport</keyword>
<comment type="similarity">
    <text evidence="2">Belongs to the monovalent cation:proton antiporter 2 (CPA2) transporter (TC 2.A.37) family.</text>
</comment>
<dbReference type="GO" id="GO:0016020">
    <property type="term" value="C:membrane"/>
    <property type="evidence" value="ECO:0007669"/>
    <property type="project" value="UniProtKB-SubCell"/>
</dbReference>
<dbReference type="GO" id="GO:1902600">
    <property type="term" value="P:proton transmembrane transport"/>
    <property type="evidence" value="ECO:0007669"/>
    <property type="project" value="InterPro"/>
</dbReference>
<dbReference type="PANTHER" id="PTHR43562">
    <property type="entry name" value="NAPA-TYPE SODIUM/HYDROGEN ANTIPORTER"/>
    <property type="match status" value="1"/>
</dbReference>
<evidence type="ECO:0000256" key="7">
    <source>
        <dbReference type="ARBA" id="ARBA00023053"/>
    </source>
</evidence>
<evidence type="ECO:0000256" key="8">
    <source>
        <dbReference type="ARBA" id="ARBA00023065"/>
    </source>
</evidence>
<feature type="transmembrane region" description="Helical" evidence="12">
    <location>
        <begin position="248"/>
        <end position="264"/>
    </location>
</feature>
<evidence type="ECO:0000256" key="4">
    <source>
        <dbReference type="ARBA" id="ARBA00022449"/>
    </source>
</evidence>
<feature type="transmembrane region" description="Helical" evidence="12">
    <location>
        <begin position="49"/>
        <end position="72"/>
    </location>
</feature>
<dbReference type="InterPro" id="IPR038770">
    <property type="entry name" value="Na+/solute_symporter_sf"/>
</dbReference>
<evidence type="ECO:0000256" key="5">
    <source>
        <dbReference type="ARBA" id="ARBA00022692"/>
    </source>
</evidence>
<feature type="transmembrane region" description="Helical" evidence="12">
    <location>
        <begin position="362"/>
        <end position="387"/>
    </location>
</feature>
<keyword evidence="9 12" id="KW-0472">Membrane</keyword>
<feature type="transmembrane region" description="Helical" evidence="12">
    <location>
        <begin position="393"/>
        <end position="412"/>
    </location>
</feature>
<evidence type="ECO:0000256" key="12">
    <source>
        <dbReference type="SAM" id="Phobius"/>
    </source>
</evidence>
<keyword evidence="6 12" id="KW-1133">Transmembrane helix</keyword>
<evidence type="ECO:0000256" key="10">
    <source>
        <dbReference type="ARBA" id="ARBA00023201"/>
    </source>
</evidence>
<evidence type="ECO:0000256" key="6">
    <source>
        <dbReference type="ARBA" id="ARBA00022989"/>
    </source>
</evidence>
<feature type="region of interest" description="Disordered" evidence="11">
    <location>
        <begin position="433"/>
        <end position="456"/>
    </location>
</feature>
<dbReference type="GO" id="GO:0006814">
    <property type="term" value="P:sodium ion transport"/>
    <property type="evidence" value="ECO:0007669"/>
    <property type="project" value="UniProtKB-KW"/>
</dbReference>
<accession>J7GY87</accession>
<dbReference type="EMBL" id="JX157625">
    <property type="protein sequence ID" value="AFP87521.1"/>
    <property type="molecule type" value="Genomic_DNA"/>
</dbReference>
<gene>
    <name evidence="14" type="primary">mpy4</name>
</gene>
<evidence type="ECO:0000256" key="11">
    <source>
        <dbReference type="SAM" id="MobiDB-lite"/>
    </source>
</evidence>
<evidence type="ECO:0000313" key="14">
    <source>
        <dbReference type="EMBL" id="AFP87521.1"/>
    </source>
</evidence>
<name>J7GY87_9ACTN</name>
<dbReference type="InterPro" id="IPR006153">
    <property type="entry name" value="Cation/H_exchanger_TM"/>
</dbReference>
<feature type="transmembrane region" description="Helical" evidence="12">
    <location>
        <begin position="84"/>
        <end position="103"/>
    </location>
</feature>
<dbReference type="GO" id="GO:0015297">
    <property type="term" value="F:antiporter activity"/>
    <property type="evidence" value="ECO:0007669"/>
    <property type="project" value="UniProtKB-KW"/>
</dbReference>
<evidence type="ECO:0000256" key="9">
    <source>
        <dbReference type="ARBA" id="ARBA00023136"/>
    </source>
</evidence>
<keyword evidence="7" id="KW-0915">Sodium</keyword>
<sequence length="456" mass="48143">MTLASTVVEPIPGHTLLILLLQVGVLLLMALMLGRLAQRFGLPAIVGELGAGIILGPSLLATLAPGAANWLFPQEAGQMHLLDAIAQVGVILLVGFTGMHLDVKVVRRHGGKAGGVALAALLIPMGLGMWVGFMLPSYLRAEGSDVPVFALFLGVSLALSSIPVVARILVDMRLVHRNVGQMILVVATIDDAVAWLMVSLVAAMATTGINGGDISMALIRLVLVIAFALTIGRWLIRMVMRAVARTDVRGLPLTVFVILMTLSGAGTHALHLEAVFGAFLCGVLMGSCKDTEASRLEPLNTTVLAVLAPLFFATAGLRMDLTALVDLEILFWAVTVLVLAVAGKFIGAYVGAIFGRMTRWEALAVGAGINARGVVEIVVAMVGVRIGLLTTEMFSIIVLVAVVTSLMAPPVLRMAARRIEHTAEEELREQRVLELQGEARPSPALATERPPGPTTK</sequence>
<evidence type="ECO:0000256" key="1">
    <source>
        <dbReference type="ARBA" id="ARBA00004141"/>
    </source>
</evidence>
<evidence type="ECO:0000259" key="13">
    <source>
        <dbReference type="Pfam" id="PF00999"/>
    </source>
</evidence>
<organism evidence="14">
    <name type="scientific">Streptomyces sp. CNQ-418</name>
    <dbReference type="NCBI Taxonomy" id="467194"/>
    <lineage>
        <taxon>Bacteria</taxon>
        <taxon>Bacillati</taxon>
        <taxon>Actinomycetota</taxon>
        <taxon>Actinomycetes</taxon>
        <taxon>Kitasatosporales</taxon>
        <taxon>Streptomycetaceae</taxon>
        <taxon>Streptomyces</taxon>
    </lineage>
</organism>
<feature type="transmembrane region" description="Helical" evidence="12">
    <location>
        <begin position="16"/>
        <end position="37"/>
    </location>
</feature>
<protein>
    <submittedName>
        <fullName evidence="14">Sodium/hydrogen exchanger</fullName>
    </submittedName>
</protein>
<comment type="subcellular location">
    <subcellularLocation>
        <location evidence="1">Membrane</location>
        <topology evidence="1">Multi-pass membrane protein</topology>
    </subcellularLocation>
</comment>
<keyword evidence="8" id="KW-0406">Ion transport</keyword>
<feature type="transmembrane region" description="Helical" evidence="12">
    <location>
        <begin position="115"/>
        <end position="136"/>
    </location>
</feature>
<feature type="transmembrane region" description="Helical" evidence="12">
    <location>
        <begin position="217"/>
        <end position="236"/>
    </location>
</feature>